<evidence type="ECO:0000256" key="6">
    <source>
        <dbReference type="ARBA" id="ARBA00022833"/>
    </source>
</evidence>
<dbReference type="PANTHER" id="PTHR45718:SF2">
    <property type="entry name" value="ZINC FINGER PROTEIN GLI1"/>
    <property type="match status" value="1"/>
</dbReference>
<keyword evidence="9" id="KW-0804">Transcription</keyword>
<name>A0AAN8RCC1_9TELE</name>
<feature type="compositionally biased region" description="Low complexity" evidence="12">
    <location>
        <begin position="1464"/>
        <end position="1476"/>
    </location>
</feature>
<keyword evidence="5 11" id="KW-0863">Zinc-finger</keyword>
<protein>
    <recommendedName>
        <fullName evidence="13">C2H2-type domain-containing protein</fullName>
    </recommendedName>
</protein>
<evidence type="ECO:0000256" key="4">
    <source>
        <dbReference type="ARBA" id="ARBA00022737"/>
    </source>
</evidence>
<feature type="region of interest" description="Disordered" evidence="12">
    <location>
        <begin position="652"/>
        <end position="676"/>
    </location>
</feature>
<keyword evidence="8" id="KW-0238">DNA-binding</keyword>
<feature type="region of interest" description="Disordered" evidence="12">
    <location>
        <begin position="1464"/>
        <end position="1501"/>
    </location>
</feature>
<evidence type="ECO:0000256" key="10">
    <source>
        <dbReference type="ARBA" id="ARBA00023242"/>
    </source>
</evidence>
<keyword evidence="6" id="KW-0862">Zinc</keyword>
<feature type="region of interest" description="Disordered" evidence="12">
    <location>
        <begin position="511"/>
        <end position="545"/>
    </location>
</feature>
<dbReference type="Pfam" id="PF00096">
    <property type="entry name" value="zf-C2H2"/>
    <property type="match status" value="2"/>
</dbReference>
<dbReference type="FunFam" id="3.30.160.60:FF:000036">
    <property type="entry name" value="GLI family zinc finger 3"/>
    <property type="match status" value="1"/>
</dbReference>
<feature type="domain" description="C2H2-type" evidence="13">
    <location>
        <begin position="374"/>
        <end position="403"/>
    </location>
</feature>
<dbReference type="Proteomes" id="UP001356427">
    <property type="component" value="Unassembled WGS sequence"/>
</dbReference>
<evidence type="ECO:0000256" key="2">
    <source>
        <dbReference type="ARBA" id="ARBA00010831"/>
    </source>
</evidence>
<dbReference type="SUPFAM" id="SSF57667">
    <property type="entry name" value="beta-beta-alpha zinc fingers"/>
    <property type="match status" value="3"/>
</dbReference>
<evidence type="ECO:0000256" key="12">
    <source>
        <dbReference type="SAM" id="MobiDB-lite"/>
    </source>
</evidence>
<feature type="compositionally biased region" description="Polar residues" evidence="12">
    <location>
        <begin position="688"/>
        <end position="699"/>
    </location>
</feature>
<feature type="region of interest" description="Disordered" evidence="12">
    <location>
        <begin position="1"/>
        <end position="63"/>
    </location>
</feature>
<keyword evidence="3" id="KW-0479">Metal-binding</keyword>
<feature type="region of interest" description="Disordered" evidence="12">
    <location>
        <begin position="211"/>
        <end position="232"/>
    </location>
</feature>
<dbReference type="InterPro" id="IPR013087">
    <property type="entry name" value="Znf_C2H2_type"/>
</dbReference>
<feature type="compositionally biased region" description="Gly residues" evidence="12">
    <location>
        <begin position="562"/>
        <end position="582"/>
    </location>
</feature>
<feature type="region of interest" description="Disordered" evidence="12">
    <location>
        <begin position="603"/>
        <end position="629"/>
    </location>
</feature>
<evidence type="ECO:0000256" key="11">
    <source>
        <dbReference type="PROSITE-ProRule" id="PRU00042"/>
    </source>
</evidence>
<feature type="compositionally biased region" description="Polar residues" evidence="12">
    <location>
        <begin position="1484"/>
        <end position="1501"/>
    </location>
</feature>
<gene>
    <name evidence="14" type="ORF">J4Q44_G00087930</name>
</gene>
<dbReference type="PROSITE" id="PS50157">
    <property type="entry name" value="ZINC_FINGER_C2H2_2"/>
    <property type="match status" value="5"/>
</dbReference>
<dbReference type="InterPro" id="IPR036236">
    <property type="entry name" value="Znf_C2H2_sf"/>
</dbReference>
<dbReference type="Gene3D" id="3.30.160.60">
    <property type="entry name" value="Classic Zinc Finger"/>
    <property type="match status" value="5"/>
</dbReference>
<dbReference type="FunFam" id="3.30.160.60:FF:000048">
    <property type="entry name" value="GLI family zinc finger 3"/>
    <property type="match status" value="1"/>
</dbReference>
<feature type="region of interest" description="Disordered" evidence="12">
    <location>
        <begin position="688"/>
        <end position="737"/>
    </location>
</feature>
<dbReference type="Pfam" id="PF23561">
    <property type="entry name" value="zf-C2H2_15"/>
    <property type="match status" value="1"/>
</dbReference>
<dbReference type="GO" id="GO:0008270">
    <property type="term" value="F:zinc ion binding"/>
    <property type="evidence" value="ECO:0007669"/>
    <property type="project" value="UniProtKB-KW"/>
</dbReference>
<feature type="domain" description="C2H2-type" evidence="13">
    <location>
        <begin position="435"/>
        <end position="465"/>
    </location>
</feature>
<evidence type="ECO:0000256" key="7">
    <source>
        <dbReference type="ARBA" id="ARBA00023015"/>
    </source>
</evidence>
<feature type="compositionally biased region" description="Low complexity" evidence="12">
    <location>
        <begin position="1234"/>
        <end position="1265"/>
    </location>
</feature>
<feature type="region of interest" description="Disordered" evidence="12">
    <location>
        <begin position="757"/>
        <end position="783"/>
    </location>
</feature>
<feature type="region of interest" description="Disordered" evidence="12">
    <location>
        <begin position="1396"/>
        <end position="1430"/>
    </location>
</feature>
<dbReference type="FunFam" id="3.30.160.60:FF:000019">
    <property type="entry name" value="GLI family zinc finger 3"/>
    <property type="match status" value="1"/>
</dbReference>
<dbReference type="PANTHER" id="PTHR45718">
    <property type="entry name" value="TRANSCRIPTIONAL ACTIVATOR CUBITUS INTERRUPTUS"/>
    <property type="match status" value="1"/>
</dbReference>
<evidence type="ECO:0000313" key="15">
    <source>
        <dbReference type="Proteomes" id="UP001356427"/>
    </source>
</evidence>
<dbReference type="FunFam" id="3.30.160.60:FF:000031">
    <property type="entry name" value="GLI family zinc finger 3"/>
    <property type="match status" value="1"/>
</dbReference>
<comment type="similarity">
    <text evidence="2">Belongs to the GLI C2H2-type zinc-finger protein family.</text>
</comment>
<organism evidence="14 15">
    <name type="scientific">Coregonus suidteri</name>
    <dbReference type="NCBI Taxonomy" id="861788"/>
    <lineage>
        <taxon>Eukaryota</taxon>
        <taxon>Metazoa</taxon>
        <taxon>Chordata</taxon>
        <taxon>Craniata</taxon>
        <taxon>Vertebrata</taxon>
        <taxon>Euteleostomi</taxon>
        <taxon>Actinopterygii</taxon>
        <taxon>Neopterygii</taxon>
        <taxon>Teleostei</taxon>
        <taxon>Protacanthopterygii</taxon>
        <taxon>Salmoniformes</taxon>
        <taxon>Salmonidae</taxon>
        <taxon>Coregoninae</taxon>
        <taxon>Coregonus</taxon>
    </lineage>
</organism>
<evidence type="ECO:0000313" key="14">
    <source>
        <dbReference type="EMBL" id="KAK6321817.1"/>
    </source>
</evidence>
<dbReference type="InterPro" id="IPR043359">
    <property type="entry name" value="GLI-like"/>
</dbReference>
<keyword evidence="7" id="KW-0805">Transcription regulation</keyword>
<feature type="domain" description="C2H2-type" evidence="13">
    <location>
        <begin position="346"/>
        <end position="373"/>
    </location>
</feature>
<dbReference type="GO" id="GO:0000978">
    <property type="term" value="F:RNA polymerase II cis-regulatory region sequence-specific DNA binding"/>
    <property type="evidence" value="ECO:0007669"/>
    <property type="project" value="TreeGrafter"/>
</dbReference>
<evidence type="ECO:0000256" key="5">
    <source>
        <dbReference type="ARBA" id="ARBA00022771"/>
    </source>
</evidence>
<evidence type="ECO:0000256" key="3">
    <source>
        <dbReference type="ARBA" id="ARBA00022723"/>
    </source>
</evidence>
<comment type="subcellular location">
    <subcellularLocation>
        <location evidence="1">Nucleus</location>
    </subcellularLocation>
</comment>
<feature type="region of interest" description="Disordered" evidence="12">
    <location>
        <begin position="818"/>
        <end position="842"/>
    </location>
</feature>
<dbReference type="GO" id="GO:0000981">
    <property type="term" value="F:DNA-binding transcription factor activity, RNA polymerase II-specific"/>
    <property type="evidence" value="ECO:0007669"/>
    <property type="project" value="TreeGrafter"/>
</dbReference>
<keyword evidence="15" id="KW-1185">Reference proteome</keyword>
<keyword evidence="4" id="KW-0677">Repeat</keyword>
<evidence type="ECO:0000256" key="9">
    <source>
        <dbReference type="ARBA" id="ARBA00023163"/>
    </source>
</evidence>
<dbReference type="GO" id="GO:0007224">
    <property type="term" value="P:smoothened signaling pathway"/>
    <property type="evidence" value="ECO:0007669"/>
    <property type="project" value="TreeGrafter"/>
</dbReference>
<dbReference type="GO" id="GO:0005634">
    <property type="term" value="C:nucleus"/>
    <property type="evidence" value="ECO:0007669"/>
    <property type="project" value="UniProtKB-SubCell"/>
</dbReference>
<feature type="region of interest" description="Disordered" evidence="12">
    <location>
        <begin position="1229"/>
        <end position="1287"/>
    </location>
</feature>
<reference evidence="14 15" key="1">
    <citation type="submission" date="2021-04" db="EMBL/GenBank/DDBJ databases">
        <authorList>
            <person name="De Guttry C."/>
            <person name="Zahm M."/>
            <person name="Klopp C."/>
            <person name="Cabau C."/>
            <person name="Louis A."/>
            <person name="Berthelot C."/>
            <person name="Parey E."/>
            <person name="Roest Crollius H."/>
            <person name="Montfort J."/>
            <person name="Robinson-Rechavi M."/>
            <person name="Bucao C."/>
            <person name="Bouchez O."/>
            <person name="Gislard M."/>
            <person name="Lluch J."/>
            <person name="Milhes M."/>
            <person name="Lampietro C."/>
            <person name="Lopez Roques C."/>
            <person name="Donnadieu C."/>
            <person name="Braasch I."/>
            <person name="Desvignes T."/>
            <person name="Postlethwait J."/>
            <person name="Bobe J."/>
            <person name="Wedekind C."/>
            <person name="Guiguen Y."/>
        </authorList>
    </citation>
    <scope>NUCLEOTIDE SEQUENCE [LARGE SCALE GENOMIC DNA]</scope>
    <source>
        <strain evidence="14">Cs_M1</strain>
        <tissue evidence="14">Blood</tissue>
    </source>
</reference>
<proteinExistence type="inferred from homology"/>
<feature type="compositionally biased region" description="Gly residues" evidence="12">
    <location>
        <begin position="702"/>
        <end position="716"/>
    </location>
</feature>
<evidence type="ECO:0000259" key="13">
    <source>
        <dbReference type="PROSITE" id="PS50157"/>
    </source>
</evidence>
<sequence>MPVDMQSHQGLYHYESTPNQPSRGLAPSGRSPYIDVSSLRAPLHSGHPQDCRSMYNPMTPNPRINPISGVNPMDQYMRPPLAPPLHSMMGHRSMNQSSDGGNSTPYCHNNLMSSHHGFPHGQGLDHVGDGSRFSTPRSMLKLSKKRALSISPLSDASVDLQTVIRTSPNSLVAFVNSRCGPNAASSYGHLSVGAMSPSMSYSNSMNYQSRQQGSMYGGHTPGPCHAPPPRLPPHNPRFHAPQHGHLKTEPVLGSVMDGINIKSLEERSEGDVASPSSTGTQDPLMGLLEGREDLDKEDKPEPEAIYETNCHWESCSKEFDTQEQLVHHINNEHIHGEKKEFVCHWQECSREQRPFKAQYMLVVHMRRHTGEKPHKCTFEGCNKAYSRLENLKTHLRSHTGEKPYVCEHEGCNKAFSNASDRAKHQNRTHSNEKPYVCKIPGCTKRYTDPSSLRKHVKTVHGPEAHITKKHRGDTGPRPPGSSLTTGGQSGELVLEKEEAGHREDCKLLAPESALKSQPSPGGQSSCSSERSPLGSANNNDSGVEMNLNAAGSLEDLTALEDGGAGGGGEAGGRGQGTAGMGGMSAQALKRLENLKIDKLKQIRRPTPPGRCGRSSKLPALTGGPGEMMGGMCSPSPILSNRRVMELSNHELGGGPSGMALPISDRRGSSTSSLSSAYTVSRRSSMVSPYLSSRRSSEVSQLGVGGGFLGPEQGGGDPLSPETSRRRGPCHGVGSGGGLPGLPCLTPAQQYSLKAKYAAATGGPPPTPLPSMEQGPGTPGRRGGFLSEYQGQPLPTFLQQGGPRRHSAKMGEYGTGVIYPHQAPGNATRRASDPVRSTGDPQALPKVQRFNSLNNVAMMGRRNALQHCGSDANIARHMYSPRPPSITENVMMEAMAMDSHGATTDARNHCMMLPPRERGFLGYQSHHMGGPTSLLSPSHDSLGCPEQGYQTQGQMFMQGGHYQGTSRGPGQGQMGQGGPIHPEGMSNILLRQAEYSMSTCQLSPSGPHYPSLDQGGPDGGTGPWVESSQVQTTHGALQTGMQYQDQGSMQGQTQGLYSSQQGLYTQGPDGGHKLTIKPEQQQYHPALANPDACQKQLHQHQQQRPHPGQTPMPMQPMSSQSGYPQQGQPGQGMMRTTNPSCDFHGGGMENQNQASMQQGKKQGSFPQSGGISLGSAGLGAGGRSQTPMMQVKEMMVRNYVQSQQVLMWGQEQDQRGIGVDGKPLPLSDSMDMTGQQVPMMQQQQQHSPQHQQNLYPNPGSSYPGYPTNQNLMSPPAHNRVPSSSSSIPPTEVPMMGLPGGPGSCYGQDMGAPVVPRPPQCRKPLIRQNSVQSQEGGGYLGSPPHLSPVHSTSSPRSVVRLPPVQSHQTHQEIFSPSNNINNNMYYSGQIHMHHPDMDKQQISHPHQDPTQTGPCLDQHQHQQHLVTHMDHQGNKSASLAYLHESTPISNALENLDLDNAQIDFTSIIDDPDPSSFSPINPPLHGGSSQTSSRLTTPQTSITLPPSGLPNMAVGDMTSMLTSLAGENKYLNTLS</sequence>
<feature type="compositionally biased region" description="Low complexity" evidence="12">
    <location>
        <begin position="516"/>
        <end position="528"/>
    </location>
</feature>
<accession>A0AAN8RCC1</accession>
<feature type="compositionally biased region" description="Polar residues" evidence="12">
    <location>
        <begin position="1148"/>
        <end position="1166"/>
    </location>
</feature>
<feature type="region of interest" description="Disordered" evidence="12">
    <location>
        <begin position="998"/>
        <end position="1033"/>
    </location>
</feature>
<dbReference type="EMBL" id="JAGTTL010000006">
    <property type="protein sequence ID" value="KAK6321817.1"/>
    <property type="molecule type" value="Genomic_DNA"/>
</dbReference>
<feature type="compositionally biased region" description="Basic and acidic residues" evidence="12">
    <location>
        <begin position="1396"/>
        <end position="1405"/>
    </location>
</feature>
<dbReference type="PROSITE" id="PS00028">
    <property type="entry name" value="ZINC_FINGER_C2H2_1"/>
    <property type="match status" value="4"/>
</dbReference>
<feature type="domain" description="C2H2-type" evidence="13">
    <location>
        <begin position="404"/>
        <end position="434"/>
    </location>
</feature>
<feature type="region of interest" description="Disordered" evidence="12">
    <location>
        <begin position="265"/>
        <end position="285"/>
    </location>
</feature>
<comment type="caution">
    <text evidence="14">The sequence shown here is derived from an EMBL/GenBank/DDBJ whole genome shotgun (WGS) entry which is preliminary data.</text>
</comment>
<feature type="domain" description="C2H2-type" evidence="13">
    <location>
        <begin position="308"/>
        <end position="340"/>
    </location>
</feature>
<feature type="region of interest" description="Disordered" evidence="12">
    <location>
        <begin position="558"/>
        <end position="582"/>
    </location>
</feature>
<dbReference type="FunFam" id="3.30.160.60:FF:000068">
    <property type="entry name" value="GLI family zinc finger 3"/>
    <property type="match status" value="1"/>
</dbReference>
<keyword evidence="10" id="KW-0539">Nucleus</keyword>
<dbReference type="SMART" id="SM00355">
    <property type="entry name" value="ZnF_C2H2"/>
    <property type="match status" value="5"/>
</dbReference>
<feature type="compositionally biased region" description="Low complexity" evidence="12">
    <location>
        <begin position="1114"/>
        <end position="1133"/>
    </location>
</feature>
<feature type="region of interest" description="Disordered" evidence="12">
    <location>
        <begin position="1090"/>
        <end position="1183"/>
    </location>
</feature>
<feature type="region of interest" description="Disordered" evidence="12">
    <location>
        <begin position="448"/>
        <end position="488"/>
    </location>
</feature>
<evidence type="ECO:0000256" key="8">
    <source>
        <dbReference type="ARBA" id="ARBA00023125"/>
    </source>
</evidence>
<evidence type="ECO:0000256" key="1">
    <source>
        <dbReference type="ARBA" id="ARBA00004123"/>
    </source>
</evidence>
<dbReference type="InterPro" id="IPR056436">
    <property type="entry name" value="Znf-C2H2_ZIC1-5/GLI1-3-like"/>
</dbReference>